<accession>B7K4X3</accession>
<feature type="domain" description="L-lysine epsilon oxidase C-terminal" evidence="2">
    <location>
        <begin position="351"/>
        <end position="470"/>
    </location>
</feature>
<proteinExistence type="predicted"/>
<dbReference type="eggNOG" id="ENOG502Z8IE">
    <property type="taxonomic scope" value="Bacteria"/>
</dbReference>
<dbReference type="Pfam" id="PF17990">
    <property type="entry name" value="LodA_N"/>
    <property type="match status" value="1"/>
</dbReference>
<dbReference type="InterPro" id="IPR041168">
    <property type="entry name" value="LodA_N"/>
</dbReference>
<organism evidence="3 4">
    <name type="scientific">Rippkaea orientalis (strain PCC 8801 / RF-1)</name>
    <name type="common">Cyanothece sp. (strain PCC 8801)</name>
    <dbReference type="NCBI Taxonomy" id="41431"/>
    <lineage>
        <taxon>Bacteria</taxon>
        <taxon>Bacillati</taxon>
        <taxon>Cyanobacteriota</taxon>
        <taxon>Cyanophyceae</taxon>
        <taxon>Oscillatoriophycideae</taxon>
        <taxon>Chroococcales</taxon>
        <taxon>Aphanothecaceae</taxon>
        <taxon>Rippkaea</taxon>
        <taxon>Rippkaea orientalis</taxon>
    </lineage>
</organism>
<dbReference type="EMBL" id="CP001287">
    <property type="protein sequence ID" value="ACK66629.1"/>
    <property type="molecule type" value="Genomic_DNA"/>
</dbReference>
<protein>
    <submittedName>
        <fullName evidence="3">3-isopropylmalate dehydrogenase</fullName>
    </submittedName>
</protein>
<evidence type="ECO:0000313" key="3">
    <source>
        <dbReference type="EMBL" id="ACK66629.1"/>
    </source>
</evidence>
<dbReference type="CDD" id="cd14730">
    <property type="entry name" value="LodA_like"/>
    <property type="match status" value="1"/>
</dbReference>
<evidence type="ECO:0000259" key="1">
    <source>
        <dbReference type="Pfam" id="PF17990"/>
    </source>
</evidence>
<gene>
    <name evidence="3" type="ordered locus">PCC8801_2625</name>
</gene>
<reference evidence="4" key="1">
    <citation type="journal article" date="2011" name="MBio">
        <title>Novel metabolic attributes of the genus Cyanothece, comprising a group of unicellular nitrogen-fixing Cyanobacteria.</title>
        <authorList>
            <person name="Bandyopadhyay A."/>
            <person name="Elvitigala T."/>
            <person name="Welsh E."/>
            <person name="Stockel J."/>
            <person name="Liberton M."/>
            <person name="Min H."/>
            <person name="Sherman L.A."/>
            <person name="Pakrasi H.B."/>
        </authorList>
    </citation>
    <scope>NUCLEOTIDE SEQUENCE [LARGE SCALE GENOMIC DNA]</scope>
    <source>
        <strain evidence="4">PCC 8801</strain>
    </source>
</reference>
<feature type="domain" description="L-Lysine epsilon oxidase N-terminal" evidence="1">
    <location>
        <begin position="8"/>
        <end position="217"/>
    </location>
</feature>
<sequence length="518" mass="57154">MGKTYQIFPGIGIARLGNSESEYFIGPEAPGIVPPTPYRDSMGRIKRQGARFRIYEVDVDEFGGETILREVTVDSNTTITWTVHLVNKKAAGKNFPPLQTSDRNAGYDRNGLTIDAGIQQISGTDQTVGPLQGDIRFIRNGITESSTTVKIGDLKTDEAGRLIVLGGHGLSRSPLGRPMTNFANNDGWYDDVADGPVTATVIINGVSFTATPAWVVVASPSYAPGIDNMMTWYDQAVNVNASYFHPIQQLKVPSFTQDIYPILKRTTLMQWVSDTARSGHGTGTGGYFVDPNRLRLLSDNSEAAKAAREGIFARLAQPNTVAPSYETTPRPPENMPRLFSGVNPASPTNQGNSVFTSLTSYQYMLMTKWKDGNFEADWPGSEPVPPTFDAIPLNEQPDALNRAALEACIGGPFFPGIETTYLMTLVDTYKSPFRIDDHTHSAGFLTEQMAIPWQADFYDCGLLWWPAQRPVSVRVGNRFEQFSRGINNYAGMVQYWSNLGFIVQSGEEYVETERRPIP</sequence>
<keyword evidence="4" id="KW-1185">Reference proteome</keyword>
<dbReference type="STRING" id="41431.PCC8801_2625"/>
<evidence type="ECO:0000259" key="2">
    <source>
        <dbReference type="Pfam" id="PF18417"/>
    </source>
</evidence>
<dbReference type="OrthoDB" id="336698at2"/>
<dbReference type="Proteomes" id="UP000008204">
    <property type="component" value="Chromosome"/>
</dbReference>
<dbReference type="KEGG" id="cyp:PCC8801_2625"/>
<dbReference type="InterPro" id="IPR041173">
    <property type="entry name" value="LodA_C"/>
</dbReference>
<dbReference type="AlphaFoldDB" id="B7K4X3"/>
<evidence type="ECO:0000313" key="4">
    <source>
        <dbReference type="Proteomes" id="UP000008204"/>
    </source>
</evidence>
<dbReference type="InterPro" id="IPR033798">
    <property type="entry name" value="LodA-like"/>
</dbReference>
<name>B7K4X3_RIPO1</name>
<dbReference type="Pfam" id="PF18417">
    <property type="entry name" value="LodA_C"/>
    <property type="match status" value="1"/>
</dbReference>
<dbReference type="RefSeq" id="WP_012595896.1">
    <property type="nucleotide sequence ID" value="NC_011726.1"/>
</dbReference>
<dbReference type="HOGENOM" id="CLU_012035_1_0_3"/>